<dbReference type="InterPro" id="IPR036010">
    <property type="entry name" value="2Fe-2S_ferredoxin-like_sf"/>
</dbReference>
<dbReference type="EMBL" id="FNGO01000001">
    <property type="protein sequence ID" value="SDL07954.1"/>
    <property type="molecule type" value="Genomic_DNA"/>
</dbReference>
<feature type="domain" description="2Fe-2S ferredoxin-type" evidence="1">
    <location>
        <begin position="5"/>
        <end position="95"/>
    </location>
</feature>
<dbReference type="PANTHER" id="PTHR42895:SF2">
    <property type="entry name" value="IRON-SULFUR CLUSTER PROTEIN"/>
    <property type="match status" value="1"/>
</dbReference>
<keyword evidence="3" id="KW-1185">Reference proteome</keyword>
<dbReference type="CDD" id="cd00207">
    <property type="entry name" value="fer2"/>
    <property type="match status" value="1"/>
</dbReference>
<dbReference type="AlphaFoldDB" id="A0A1G9H595"/>
<proteinExistence type="predicted"/>
<dbReference type="PANTHER" id="PTHR42895">
    <property type="entry name" value="IRON-SULFUR CLUSTER-BINDING PROTEIN-RELATED"/>
    <property type="match status" value="1"/>
</dbReference>
<evidence type="ECO:0000259" key="1">
    <source>
        <dbReference type="PROSITE" id="PS51085"/>
    </source>
</evidence>
<dbReference type="SUPFAM" id="SSF53067">
    <property type="entry name" value="Actin-like ATPase domain"/>
    <property type="match status" value="1"/>
</dbReference>
<accession>A0A1G9H595</accession>
<organism evidence="2 3">
    <name type="scientific">Halarsenatibacter silvermanii</name>
    <dbReference type="NCBI Taxonomy" id="321763"/>
    <lineage>
        <taxon>Bacteria</taxon>
        <taxon>Bacillati</taxon>
        <taxon>Bacillota</taxon>
        <taxon>Clostridia</taxon>
        <taxon>Halanaerobiales</taxon>
        <taxon>Halarsenatibacteraceae</taxon>
        <taxon>Halarsenatibacter</taxon>
    </lineage>
</organism>
<evidence type="ECO:0000313" key="3">
    <source>
        <dbReference type="Proteomes" id="UP000199476"/>
    </source>
</evidence>
<dbReference type="PROSITE" id="PS51085">
    <property type="entry name" value="2FE2S_FER_2"/>
    <property type="match status" value="1"/>
</dbReference>
<dbReference type="InterPro" id="IPR052911">
    <property type="entry name" value="Corrinoid_activation_enz"/>
</dbReference>
<dbReference type="Pfam" id="PF17650">
    <property type="entry name" value="RACo_linker"/>
    <property type="match status" value="1"/>
</dbReference>
<dbReference type="Pfam" id="PF00111">
    <property type="entry name" value="Fer2"/>
    <property type="match status" value="1"/>
</dbReference>
<dbReference type="InterPro" id="IPR041414">
    <property type="entry name" value="Raco-like_middle"/>
</dbReference>
<dbReference type="Pfam" id="PF17651">
    <property type="entry name" value="Raco_middle"/>
    <property type="match status" value="1"/>
</dbReference>
<dbReference type="OrthoDB" id="9810588at2"/>
<evidence type="ECO:0000313" key="2">
    <source>
        <dbReference type="EMBL" id="SDL07954.1"/>
    </source>
</evidence>
<protein>
    <submittedName>
        <fullName evidence="2">Uncharacterized 2Fe-2 and 4Fe-4S clusters-containing protein, contains DUF4445 domain</fullName>
    </submittedName>
</protein>
<dbReference type="InterPro" id="IPR012675">
    <property type="entry name" value="Beta-grasp_dom_sf"/>
</dbReference>
<dbReference type="InterPro" id="IPR027980">
    <property type="entry name" value="RACo_C"/>
</dbReference>
<dbReference type="Gene3D" id="3.30.420.480">
    <property type="entry name" value="Domain of unknown function (DUF4445)"/>
    <property type="match status" value="1"/>
</dbReference>
<dbReference type="Pfam" id="PF14574">
    <property type="entry name" value="RACo_C_ter"/>
    <property type="match status" value="1"/>
</dbReference>
<dbReference type="SUPFAM" id="SSF54292">
    <property type="entry name" value="2Fe-2S ferredoxin-like"/>
    <property type="match status" value="1"/>
</dbReference>
<dbReference type="Gene3D" id="3.10.20.30">
    <property type="match status" value="1"/>
</dbReference>
<dbReference type="STRING" id="321763.SAMN04488692_101101"/>
<sequence>MTEQCTIEVMPGDKQLICDKGDFLLEVLQDNEIQLRAECGGEGTCCNCQVKAAPEDSMEYEAGDRLEAEKRENGYFLACQVKVTDDMQVEIPASSLISGQQILLGEREEDYLEHRLDHDLDIKAESLYQRQLLEIPEPSLQDNTSDLERLRRELQQENGDEFYDISLGLLDQLAGLLRDNDWEVTVDFCDQLSHQKIIGLSAPGPEDYYGMAVDIGTTTMVASLLDPQKGREMARAGEYNHQARFGDDVIARINYASKNEGGIEEVHRAVVETINELIDKVRDRADIDKNQIRYIITAGNTTMTHTLYGIDPNHIRHSPFTPTFSQAPTLRASEIDLDAHDLAPIYSFSAIGSFVGGDIISGVLSSGLSEQEEMSMLIDIGTNGEVVVGNSDFLIACSASAGPAFEGGGIESGVRAMDGAIEQIYIDDDYEPIIKTIGDKAPVGICGTGLIDLIASMQKDGILNRSGRYNTEIETDRLRQRSEDNLEFLLVSQEKAGIDEDIVLTEHDINHVLRSKAAIYAAVKIILDRLSFTEEMIQNVYIAGGFGNYLNVDAAVRLGLFPDLPRDRFVFIGNSSLAGARQATLSASEFKRSREIAREMTYLELSSEENSADFMDEFVAAKFIPHTDVSLFPSLQE</sequence>
<dbReference type="Gene3D" id="3.10.20.880">
    <property type="match status" value="1"/>
</dbReference>
<name>A0A1G9H595_9FIRM</name>
<dbReference type="InterPro" id="IPR040506">
    <property type="entry name" value="RACo_linker"/>
</dbReference>
<gene>
    <name evidence="2" type="ORF">SAMN04488692_101101</name>
</gene>
<dbReference type="Proteomes" id="UP000199476">
    <property type="component" value="Unassembled WGS sequence"/>
</dbReference>
<dbReference type="InterPro" id="IPR042259">
    <property type="entry name" value="Raco-like_middle_sf"/>
</dbReference>
<dbReference type="GO" id="GO:0051536">
    <property type="term" value="F:iron-sulfur cluster binding"/>
    <property type="evidence" value="ECO:0007669"/>
    <property type="project" value="InterPro"/>
</dbReference>
<reference evidence="2 3" key="1">
    <citation type="submission" date="2016-10" db="EMBL/GenBank/DDBJ databases">
        <authorList>
            <person name="de Groot N.N."/>
        </authorList>
    </citation>
    <scope>NUCLEOTIDE SEQUENCE [LARGE SCALE GENOMIC DNA]</scope>
    <source>
        <strain evidence="2 3">SLAS-1</strain>
    </source>
</reference>
<dbReference type="InterPro" id="IPR043129">
    <property type="entry name" value="ATPase_NBD"/>
</dbReference>
<dbReference type="InterPro" id="IPR001041">
    <property type="entry name" value="2Fe-2S_ferredoxin-type"/>
</dbReference>
<dbReference type="RefSeq" id="WP_089757598.1">
    <property type="nucleotide sequence ID" value="NZ_FNGO01000001.1"/>
</dbReference>